<name>A0A314YST1_PRUYE</name>
<sequence length="60" mass="6463">MVQKYHDICLNAVASPLGTHTFDGVLVPSSIRVATLYRGHIAFAITSGPSGIFRYTGKLN</sequence>
<accession>A0A314YST1</accession>
<dbReference type="AlphaFoldDB" id="A0A314YST1"/>
<evidence type="ECO:0000313" key="1">
    <source>
        <dbReference type="EMBL" id="PQQ11582.1"/>
    </source>
</evidence>
<reference evidence="1 2" key="1">
    <citation type="submission" date="2018-02" db="EMBL/GenBank/DDBJ databases">
        <title>Draft genome of wild Prunus yedoensis var. nudiflora.</title>
        <authorList>
            <person name="Baek S."/>
            <person name="Kim J.-H."/>
            <person name="Choi K."/>
            <person name="Kim G.-B."/>
            <person name="Cho A."/>
            <person name="Jang H."/>
            <person name="Shin C.-H."/>
            <person name="Yu H.-J."/>
            <person name="Mun J.-H."/>
        </authorList>
    </citation>
    <scope>NUCLEOTIDE SEQUENCE [LARGE SCALE GENOMIC DNA]</scope>
    <source>
        <strain evidence="2">cv. Jeju island</strain>
        <tissue evidence="1">Leaf</tissue>
    </source>
</reference>
<evidence type="ECO:0000313" key="2">
    <source>
        <dbReference type="Proteomes" id="UP000250321"/>
    </source>
</evidence>
<organism evidence="1 2">
    <name type="scientific">Prunus yedoensis var. nudiflora</name>
    <dbReference type="NCBI Taxonomy" id="2094558"/>
    <lineage>
        <taxon>Eukaryota</taxon>
        <taxon>Viridiplantae</taxon>
        <taxon>Streptophyta</taxon>
        <taxon>Embryophyta</taxon>
        <taxon>Tracheophyta</taxon>
        <taxon>Spermatophyta</taxon>
        <taxon>Magnoliopsida</taxon>
        <taxon>eudicotyledons</taxon>
        <taxon>Gunneridae</taxon>
        <taxon>Pentapetalae</taxon>
        <taxon>rosids</taxon>
        <taxon>fabids</taxon>
        <taxon>Rosales</taxon>
        <taxon>Rosaceae</taxon>
        <taxon>Amygdaloideae</taxon>
        <taxon>Amygdaleae</taxon>
        <taxon>Prunus</taxon>
    </lineage>
</organism>
<dbReference type="Proteomes" id="UP000250321">
    <property type="component" value="Unassembled WGS sequence"/>
</dbReference>
<keyword evidence="2" id="KW-1185">Reference proteome</keyword>
<gene>
    <name evidence="1" type="ORF">Pyn_35761</name>
</gene>
<dbReference type="EMBL" id="PJQY01000389">
    <property type="protein sequence ID" value="PQQ11582.1"/>
    <property type="molecule type" value="Genomic_DNA"/>
</dbReference>
<protein>
    <submittedName>
        <fullName evidence="1">Uncharacterized protein</fullName>
    </submittedName>
</protein>
<proteinExistence type="predicted"/>
<comment type="caution">
    <text evidence="1">The sequence shown here is derived from an EMBL/GenBank/DDBJ whole genome shotgun (WGS) entry which is preliminary data.</text>
</comment>